<feature type="compositionally biased region" description="Pro residues" evidence="1">
    <location>
        <begin position="9"/>
        <end position="19"/>
    </location>
</feature>
<dbReference type="Proteomes" id="UP001614394">
    <property type="component" value="Unassembled WGS sequence"/>
</dbReference>
<feature type="transmembrane region" description="Helical" evidence="2">
    <location>
        <begin position="209"/>
        <end position="227"/>
    </location>
</feature>
<feature type="transmembrane region" description="Helical" evidence="2">
    <location>
        <begin position="31"/>
        <end position="50"/>
    </location>
</feature>
<dbReference type="RefSeq" id="WP_399649636.1">
    <property type="nucleotide sequence ID" value="NZ_JBITYG010000004.1"/>
</dbReference>
<dbReference type="SMART" id="SM00014">
    <property type="entry name" value="acidPPc"/>
    <property type="match status" value="1"/>
</dbReference>
<protein>
    <submittedName>
        <fullName evidence="4">Phosphatase PAP2 family protein</fullName>
    </submittedName>
</protein>
<organism evidence="4 5">
    <name type="scientific">Streptomyces fildesensis</name>
    <dbReference type="NCBI Taxonomy" id="375757"/>
    <lineage>
        <taxon>Bacteria</taxon>
        <taxon>Bacillati</taxon>
        <taxon>Actinomycetota</taxon>
        <taxon>Actinomycetes</taxon>
        <taxon>Kitasatosporales</taxon>
        <taxon>Streptomycetaceae</taxon>
        <taxon>Streptomyces</taxon>
    </lineage>
</organism>
<evidence type="ECO:0000259" key="3">
    <source>
        <dbReference type="SMART" id="SM00014"/>
    </source>
</evidence>
<dbReference type="SUPFAM" id="SSF48317">
    <property type="entry name" value="Acid phosphatase/Vanadium-dependent haloperoxidase"/>
    <property type="match status" value="1"/>
</dbReference>
<proteinExistence type="predicted"/>
<gene>
    <name evidence="4" type="ORF">ACIGXA_17150</name>
</gene>
<feature type="transmembrane region" description="Helical" evidence="2">
    <location>
        <begin position="178"/>
        <end position="197"/>
    </location>
</feature>
<feature type="transmembrane region" description="Helical" evidence="2">
    <location>
        <begin position="150"/>
        <end position="171"/>
    </location>
</feature>
<evidence type="ECO:0000313" key="5">
    <source>
        <dbReference type="Proteomes" id="UP001614394"/>
    </source>
</evidence>
<dbReference type="Pfam" id="PF01569">
    <property type="entry name" value="PAP2"/>
    <property type="match status" value="1"/>
</dbReference>
<keyword evidence="2" id="KW-0472">Membrane</keyword>
<accession>A0ABW8C739</accession>
<sequence length="241" mass="26267">MQNATHLSEPPPPPPPVAPPRHHLPAIPPRGALVAGITLLLLAAGIGLMLRGDRPPFFEGLDDRWLVWTTGARTGTASDLARDLDRLGGPLGLVFPFGLIGCLCVYGRWRSAVFVFTSAVLANILVILPLKQVVDRPRPPRPWVLVNSGSFPSGEVFTATTLVIAVAVVAFRPRARRWWWLIGGSYVAAMMWSRTWLHAQWLSDTVAGLLAGAGTGLLLWLAFAPLLRREAVRAAADRLWE</sequence>
<feature type="transmembrane region" description="Helical" evidence="2">
    <location>
        <begin position="87"/>
        <end position="106"/>
    </location>
</feature>
<evidence type="ECO:0000313" key="4">
    <source>
        <dbReference type="EMBL" id="MFI9102249.1"/>
    </source>
</evidence>
<dbReference type="InterPro" id="IPR000326">
    <property type="entry name" value="PAP2/HPO"/>
</dbReference>
<dbReference type="EMBL" id="JBITYG010000004">
    <property type="protein sequence ID" value="MFI9102249.1"/>
    <property type="molecule type" value="Genomic_DNA"/>
</dbReference>
<feature type="domain" description="Phosphatidic acid phosphatase type 2/haloperoxidase" evidence="3">
    <location>
        <begin position="111"/>
        <end position="220"/>
    </location>
</feature>
<keyword evidence="2" id="KW-0812">Transmembrane</keyword>
<keyword evidence="2" id="KW-1133">Transmembrane helix</keyword>
<evidence type="ECO:0000256" key="2">
    <source>
        <dbReference type="SAM" id="Phobius"/>
    </source>
</evidence>
<reference evidence="4 5" key="1">
    <citation type="submission" date="2024-10" db="EMBL/GenBank/DDBJ databases">
        <title>The Natural Products Discovery Center: Release of the First 8490 Sequenced Strains for Exploring Actinobacteria Biosynthetic Diversity.</title>
        <authorList>
            <person name="Kalkreuter E."/>
            <person name="Kautsar S.A."/>
            <person name="Yang D."/>
            <person name="Bader C.D."/>
            <person name="Teijaro C.N."/>
            <person name="Fluegel L."/>
            <person name="Davis C.M."/>
            <person name="Simpson J.R."/>
            <person name="Lauterbach L."/>
            <person name="Steele A.D."/>
            <person name="Gui C."/>
            <person name="Meng S."/>
            <person name="Li G."/>
            <person name="Viehrig K."/>
            <person name="Ye F."/>
            <person name="Su P."/>
            <person name="Kiefer A.F."/>
            <person name="Nichols A."/>
            <person name="Cepeda A.J."/>
            <person name="Yan W."/>
            <person name="Fan B."/>
            <person name="Jiang Y."/>
            <person name="Adhikari A."/>
            <person name="Zheng C.-J."/>
            <person name="Schuster L."/>
            <person name="Cowan T.M."/>
            <person name="Smanski M.J."/>
            <person name="Chevrette M.G."/>
            <person name="De Carvalho L.P.S."/>
            <person name="Shen B."/>
        </authorList>
    </citation>
    <scope>NUCLEOTIDE SEQUENCE [LARGE SCALE GENOMIC DNA]</scope>
    <source>
        <strain evidence="4 5">NPDC053399</strain>
    </source>
</reference>
<name>A0ABW8C739_9ACTN</name>
<dbReference type="InterPro" id="IPR036938">
    <property type="entry name" value="PAP2/HPO_sf"/>
</dbReference>
<feature type="transmembrane region" description="Helical" evidence="2">
    <location>
        <begin position="113"/>
        <end position="130"/>
    </location>
</feature>
<evidence type="ECO:0000256" key="1">
    <source>
        <dbReference type="SAM" id="MobiDB-lite"/>
    </source>
</evidence>
<feature type="region of interest" description="Disordered" evidence="1">
    <location>
        <begin position="1"/>
        <end position="23"/>
    </location>
</feature>
<dbReference type="Gene3D" id="1.20.144.10">
    <property type="entry name" value="Phosphatidic acid phosphatase type 2/haloperoxidase"/>
    <property type="match status" value="1"/>
</dbReference>
<comment type="caution">
    <text evidence="4">The sequence shown here is derived from an EMBL/GenBank/DDBJ whole genome shotgun (WGS) entry which is preliminary data.</text>
</comment>
<keyword evidence="5" id="KW-1185">Reference proteome</keyword>